<dbReference type="InterPro" id="IPR015797">
    <property type="entry name" value="NUDIX_hydrolase-like_dom_sf"/>
</dbReference>
<feature type="domain" description="Nudix hydrolase" evidence="3">
    <location>
        <begin position="15"/>
        <end position="142"/>
    </location>
</feature>
<dbReference type="Proteomes" id="UP000676325">
    <property type="component" value="Unassembled WGS sequence"/>
</dbReference>
<dbReference type="RefSeq" id="WP_212519301.1">
    <property type="nucleotide sequence ID" value="NZ_JAGSOH010000050.1"/>
</dbReference>
<keyword evidence="2 4" id="KW-0378">Hydrolase</keyword>
<dbReference type="PANTHER" id="PTHR43046:SF16">
    <property type="entry name" value="ADP-RIBOSE PYROPHOSPHATASE YJHB-RELATED"/>
    <property type="match status" value="1"/>
</dbReference>
<evidence type="ECO:0000259" key="3">
    <source>
        <dbReference type="PROSITE" id="PS51462"/>
    </source>
</evidence>
<name>A0A941IM23_9ACTN</name>
<dbReference type="EMBL" id="JAGSOH010000050">
    <property type="protein sequence ID" value="MBR7828161.1"/>
    <property type="molecule type" value="Genomic_DNA"/>
</dbReference>
<reference evidence="4" key="1">
    <citation type="submission" date="2021-04" db="EMBL/GenBank/DDBJ databases">
        <title>Genome based classification of Actinospica acidithermotolerans sp. nov., an actinobacterium isolated from an Indonesian hot spring.</title>
        <authorList>
            <person name="Kusuma A.B."/>
            <person name="Putra K.E."/>
            <person name="Nafisah S."/>
            <person name="Loh J."/>
            <person name="Nouioui I."/>
            <person name="Goodfellow M."/>
        </authorList>
    </citation>
    <scope>NUCLEOTIDE SEQUENCE</scope>
    <source>
        <strain evidence="4">MGRD01-02</strain>
    </source>
</reference>
<keyword evidence="5" id="KW-1185">Reference proteome</keyword>
<sequence>MTVSLPANEWWASLPKTPVSADLVIRDPAGRVLFCRTTYRPTWWVIGGVAEYGEPPAACARREGQEELGIDLQIGRLLVAHHQVRPGLVMFSFAFDAGVIDPDLTKLTLDPGEIAEVAWFPPDRFPADLGPWHARRYRAAINALGDGSTAYLEDTEPEPDPL</sequence>
<evidence type="ECO:0000313" key="4">
    <source>
        <dbReference type="EMBL" id="MBR7828161.1"/>
    </source>
</evidence>
<proteinExistence type="predicted"/>
<dbReference type="GO" id="GO:0016787">
    <property type="term" value="F:hydrolase activity"/>
    <property type="evidence" value="ECO:0007669"/>
    <property type="project" value="UniProtKB-KW"/>
</dbReference>
<dbReference type="PANTHER" id="PTHR43046">
    <property type="entry name" value="GDP-MANNOSE MANNOSYL HYDROLASE"/>
    <property type="match status" value="1"/>
</dbReference>
<dbReference type="Pfam" id="PF00293">
    <property type="entry name" value="NUDIX"/>
    <property type="match status" value="1"/>
</dbReference>
<dbReference type="PROSITE" id="PS51462">
    <property type="entry name" value="NUDIX"/>
    <property type="match status" value="1"/>
</dbReference>
<evidence type="ECO:0000256" key="2">
    <source>
        <dbReference type="ARBA" id="ARBA00022801"/>
    </source>
</evidence>
<comment type="cofactor">
    <cofactor evidence="1">
        <name>Mg(2+)</name>
        <dbReference type="ChEBI" id="CHEBI:18420"/>
    </cofactor>
</comment>
<gene>
    <name evidence="4" type="ORF">KDK95_17725</name>
</gene>
<dbReference type="AlphaFoldDB" id="A0A941IM23"/>
<dbReference type="Gene3D" id="3.90.79.10">
    <property type="entry name" value="Nucleoside Triphosphate Pyrophosphohydrolase"/>
    <property type="match status" value="1"/>
</dbReference>
<organism evidence="4 5">
    <name type="scientific">Actinospica acidithermotolerans</name>
    <dbReference type="NCBI Taxonomy" id="2828514"/>
    <lineage>
        <taxon>Bacteria</taxon>
        <taxon>Bacillati</taxon>
        <taxon>Actinomycetota</taxon>
        <taxon>Actinomycetes</taxon>
        <taxon>Catenulisporales</taxon>
        <taxon>Actinospicaceae</taxon>
        <taxon>Actinospica</taxon>
    </lineage>
</organism>
<dbReference type="CDD" id="cd18876">
    <property type="entry name" value="NUDIX_Hydrolase"/>
    <property type="match status" value="1"/>
</dbReference>
<evidence type="ECO:0000313" key="5">
    <source>
        <dbReference type="Proteomes" id="UP000676325"/>
    </source>
</evidence>
<accession>A0A941IM23</accession>
<dbReference type="InterPro" id="IPR000086">
    <property type="entry name" value="NUDIX_hydrolase_dom"/>
</dbReference>
<dbReference type="PROSITE" id="PS00893">
    <property type="entry name" value="NUDIX_BOX"/>
    <property type="match status" value="1"/>
</dbReference>
<dbReference type="SUPFAM" id="SSF55811">
    <property type="entry name" value="Nudix"/>
    <property type="match status" value="1"/>
</dbReference>
<dbReference type="InterPro" id="IPR020084">
    <property type="entry name" value="NUDIX_hydrolase_CS"/>
</dbReference>
<protein>
    <submittedName>
        <fullName evidence="4">NUDIX hydrolase</fullName>
    </submittedName>
</protein>
<comment type="caution">
    <text evidence="4">The sequence shown here is derived from an EMBL/GenBank/DDBJ whole genome shotgun (WGS) entry which is preliminary data.</text>
</comment>
<evidence type="ECO:0000256" key="1">
    <source>
        <dbReference type="ARBA" id="ARBA00001946"/>
    </source>
</evidence>